<dbReference type="AlphaFoldDB" id="A0AAD2AEI3"/>
<reference evidence="5" key="1">
    <citation type="submission" date="2023-05" db="EMBL/GenBank/DDBJ databases">
        <authorList>
            <person name="Huff M."/>
        </authorList>
    </citation>
    <scope>NUCLEOTIDE SEQUENCE</scope>
</reference>
<proteinExistence type="inferred from homology"/>
<evidence type="ECO:0000313" key="5">
    <source>
        <dbReference type="EMBL" id="CAI9784536.1"/>
    </source>
</evidence>
<dbReference type="PANTHER" id="PTHR22753">
    <property type="entry name" value="TRANSMEMBRANE PROTEIN 68"/>
    <property type="match status" value="1"/>
</dbReference>
<dbReference type="InterPro" id="IPR029058">
    <property type="entry name" value="AB_hydrolase_fold"/>
</dbReference>
<dbReference type="InterPro" id="IPR000073">
    <property type="entry name" value="AB_hydrolase_1"/>
</dbReference>
<comment type="similarity">
    <text evidence="1">Belongs to the diacylglycerol acyltransferase family.</text>
</comment>
<dbReference type="Pfam" id="PF03982">
    <property type="entry name" value="DAGAT"/>
    <property type="match status" value="1"/>
</dbReference>
<protein>
    <recommendedName>
        <fullName evidence="4">AB hydrolase-1 domain-containing protein</fullName>
    </recommendedName>
</protein>
<dbReference type="InterPro" id="IPR007130">
    <property type="entry name" value="DAGAT"/>
</dbReference>
<gene>
    <name evidence="5" type="ORF">FPE_LOCUS31966</name>
</gene>
<name>A0AAD2AEI3_9LAMI</name>
<accession>A0AAD2AEI3</accession>
<evidence type="ECO:0000256" key="3">
    <source>
        <dbReference type="ARBA" id="ARBA00023315"/>
    </source>
</evidence>
<dbReference type="Gene3D" id="3.40.50.1820">
    <property type="entry name" value="alpha/beta hydrolase"/>
    <property type="match status" value="1"/>
</dbReference>
<organism evidence="5 6">
    <name type="scientific">Fraxinus pennsylvanica</name>
    <dbReference type="NCBI Taxonomy" id="56036"/>
    <lineage>
        <taxon>Eukaryota</taxon>
        <taxon>Viridiplantae</taxon>
        <taxon>Streptophyta</taxon>
        <taxon>Embryophyta</taxon>
        <taxon>Tracheophyta</taxon>
        <taxon>Spermatophyta</taxon>
        <taxon>Magnoliopsida</taxon>
        <taxon>eudicotyledons</taxon>
        <taxon>Gunneridae</taxon>
        <taxon>Pentapetalae</taxon>
        <taxon>asterids</taxon>
        <taxon>lamiids</taxon>
        <taxon>Lamiales</taxon>
        <taxon>Oleaceae</taxon>
        <taxon>Oleeae</taxon>
        <taxon>Fraxinus</taxon>
    </lineage>
</organism>
<dbReference type="GO" id="GO:0004144">
    <property type="term" value="F:diacylglycerol O-acyltransferase activity"/>
    <property type="evidence" value="ECO:0007669"/>
    <property type="project" value="UniProtKB-ARBA"/>
</dbReference>
<dbReference type="GO" id="GO:0016020">
    <property type="term" value="C:membrane"/>
    <property type="evidence" value="ECO:0007669"/>
    <property type="project" value="TreeGrafter"/>
</dbReference>
<dbReference type="CDD" id="cd07987">
    <property type="entry name" value="LPLAT_MGAT-like"/>
    <property type="match status" value="1"/>
</dbReference>
<dbReference type="GO" id="GO:0019432">
    <property type="term" value="P:triglyceride biosynthetic process"/>
    <property type="evidence" value="ECO:0007669"/>
    <property type="project" value="UniProtKB-ARBA"/>
</dbReference>
<evidence type="ECO:0000256" key="1">
    <source>
        <dbReference type="ARBA" id="ARBA00005420"/>
    </source>
</evidence>
<dbReference type="Proteomes" id="UP000834106">
    <property type="component" value="Chromosome 21"/>
</dbReference>
<evidence type="ECO:0000256" key="2">
    <source>
        <dbReference type="ARBA" id="ARBA00022679"/>
    </source>
</evidence>
<feature type="domain" description="AB hydrolase-1" evidence="4">
    <location>
        <begin position="179"/>
        <end position="387"/>
    </location>
</feature>
<dbReference type="PANTHER" id="PTHR22753:SF14">
    <property type="entry name" value="MONOACYLGLYCEROL_DIACYLGLYCEROL O-ACYLTRANSFERASE"/>
    <property type="match status" value="1"/>
</dbReference>
<keyword evidence="3" id="KW-0012">Acyltransferase</keyword>
<evidence type="ECO:0000313" key="6">
    <source>
        <dbReference type="Proteomes" id="UP000834106"/>
    </source>
</evidence>
<dbReference type="SUPFAM" id="SSF53474">
    <property type="entry name" value="alpha/beta-Hydrolases"/>
    <property type="match status" value="1"/>
</dbReference>
<dbReference type="Pfam" id="PF00561">
    <property type="entry name" value="Abhydrolase_1"/>
    <property type="match status" value="1"/>
</dbReference>
<evidence type="ECO:0000259" key="4">
    <source>
        <dbReference type="Pfam" id="PF00561"/>
    </source>
</evidence>
<keyword evidence="2" id="KW-0808">Transferase</keyword>
<keyword evidence="6" id="KW-1185">Reference proteome</keyword>
<sequence>MASIVKCFWASPHFALNLNKKCHYRSGIQCLASGDSADAALSVESVKVNRIVNGVSSSAVKEKESDGLLIEVGHGHRGSNVDEKNREKVSEEEKLEPLWDDGYGTQSVKDYLDLAKEIIKPDGGPPRWFTPISCGPPLKDSPILLFLPGMDGLGLGLILHNKSLGKVFQVWCMHIPVQDRTPFEAFVEWVEETLRSEHSSAPKRPIYLVGDSIGGCLALAVAARNPNIDLVVVLANPATSFGRSQLQPLLPLLEALPDELHTTVPYLLSFIMGDPVKMATANIDSMLPPTRYFEQLSENLTGLLLRLSGLSDILPKETLLWKLKLLKSAAAFTNSRLHAIKAEVLILASGKDNMLPSENEAWRLSRSIRNCKIRYFKDNGHTILLEDGVNLLTIIKGTCTYRRSRNYDFVADFLPPSKSEFKQTLLGNGWFRNYTGPVMWSTTEDGKIVRGLSGVPNEGPVILVGYHMLMGLELVPLVEQFLMEKKILVRGIAHPTLFSQLVESENKELSIFDTLRLYGGLPVSAGNLFKLLATKSHVLLYPGGAREALHRKGEEYKLFWPEQPEFVRMAARFGATIVPFGVVGEDDIAELVLDCDDLMRIPNIGDKIRRDNERYKDLNVRTGMSGEVANQTLYLPGLLPKIPGRVYYLFRKPIPTKGKQDMLKDRSNAKELYLHIKSEVENSIAYLLKRRKEDPYRGFEGYVRRLLQTREGVEH</sequence>
<dbReference type="GO" id="GO:0016787">
    <property type="term" value="F:hydrolase activity"/>
    <property type="evidence" value="ECO:0007669"/>
    <property type="project" value="UniProtKB-ARBA"/>
</dbReference>
<dbReference type="EMBL" id="OU503056">
    <property type="protein sequence ID" value="CAI9784536.1"/>
    <property type="molecule type" value="Genomic_DNA"/>
</dbReference>